<evidence type="ECO:0000313" key="1">
    <source>
        <dbReference type="Proteomes" id="UP000095282"/>
    </source>
</evidence>
<reference evidence="2" key="1">
    <citation type="submission" date="2016-11" db="UniProtKB">
        <authorList>
            <consortium name="WormBaseParasite"/>
        </authorList>
    </citation>
    <scope>IDENTIFICATION</scope>
</reference>
<name>A0A1I7T479_9PELO</name>
<dbReference type="AlphaFoldDB" id="A0A1I7T479"/>
<protein>
    <submittedName>
        <fullName evidence="2">MICOS complex subunit MIC10</fullName>
    </submittedName>
</protein>
<sequence length="43" mass="4898">SFVIGGVLGGCYRDFKSFVIGGVLEGCYRDVCWRYRGELCLRF</sequence>
<organism evidence="1 2">
    <name type="scientific">Caenorhabditis tropicalis</name>
    <dbReference type="NCBI Taxonomy" id="1561998"/>
    <lineage>
        <taxon>Eukaryota</taxon>
        <taxon>Metazoa</taxon>
        <taxon>Ecdysozoa</taxon>
        <taxon>Nematoda</taxon>
        <taxon>Chromadorea</taxon>
        <taxon>Rhabditida</taxon>
        <taxon>Rhabditina</taxon>
        <taxon>Rhabditomorpha</taxon>
        <taxon>Rhabditoidea</taxon>
        <taxon>Rhabditidae</taxon>
        <taxon>Peloderinae</taxon>
        <taxon>Caenorhabditis</taxon>
    </lineage>
</organism>
<dbReference type="WBParaSite" id="Csp11.Scaffold5.g7.t1">
    <property type="protein sequence ID" value="Csp11.Scaffold5.g7.t1"/>
    <property type="gene ID" value="Csp11.Scaffold5.g7"/>
</dbReference>
<accession>A0A1I7T479</accession>
<keyword evidence="1" id="KW-1185">Reference proteome</keyword>
<dbReference type="Proteomes" id="UP000095282">
    <property type="component" value="Unplaced"/>
</dbReference>
<proteinExistence type="predicted"/>
<evidence type="ECO:0000313" key="2">
    <source>
        <dbReference type="WBParaSite" id="Csp11.Scaffold5.g7.t1"/>
    </source>
</evidence>